<comment type="function">
    <text evidence="2">Catalyzes the ADP transfer from ATP to D-glycero-beta-D-manno-heptose 1-phosphate, yielding ADP-D-glycero-beta-D-manno-heptose.</text>
</comment>
<dbReference type="NCBIfam" id="TIGR00125">
    <property type="entry name" value="cyt_tran_rel"/>
    <property type="match status" value="1"/>
</dbReference>
<evidence type="ECO:0000256" key="1">
    <source>
        <dbReference type="ARBA" id="ARBA00002319"/>
    </source>
</evidence>
<comment type="caution">
    <text evidence="10">The sequence shown here is derived from an EMBL/GenBank/DDBJ whole genome shotgun (WGS) entry which is preliminary data.</text>
</comment>
<dbReference type="InterPro" id="IPR011611">
    <property type="entry name" value="PfkB_dom"/>
</dbReference>
<keyword evidence="6" id="KW-0511">Multifunctional enzyme</keyword>
<dbReference type="GO" id="GO:0033785">
    <property type="term" value="F:heptose 7-phosphate kinase activity"/>
    <property type="evidence" value="ECO:0007669"/>
    <property type="project" value="TreeGrafter"/>
</dbReference>
<dbReference type="SUPFAM" id="SSF52374">
    <property type="entry name" value="Nucleotidylyl transferase"/>
    <property type="match status" value="1"/>
</dbReference>
<dbReference type="Proteomes" id="UP000001343">
    <property type="component" value="Unassembled WGS sequence"/>
</dbReference>
<sequence length="509" mass="56317">MIPNSHKIISVADISQLIESPLEESLVLCYGHFNVIHPGHIRFLQYAKGLGKKLKVAVLGDQSITESQRSKYFHQMERAEGVASLHFVDSVYVLDKISLEDLAVHIKPSVLVLGKEFEYTYREDIKAAVYSIEKQNGKVVFHAGEVHYASADLLHGSQQDLESERKHLFLQACKRQEIDLTKLINRIRTFSDSKILVIGDTIVDQYVACDAIGISAEAPVLVVRELETKEFVGGAGVVAAHVKALGADCTFLSVVGEDENANLVGKNLREQGINVQLISDNSRPTTFKIRYMVENQKLFRVSRLKEHSLSKKIEDQLIEKIKTNVKNYNGIIICDFVYGIITPKILSEIQSIAKRNEILLFGDLQCSSQVGNVAKFEDFDLLCPTEREARIALGNHEDGVEWIANTLLERTRSKNLLIKLGAEGFIAYSNDIPGNFKKREHFPALVSNPIDVAGAGDSLLAAIATSMCSGVSLMEASAIGACMAALAVQTVGNIPISHQKLENYIRNLE</sequence>
<reference evidence="10 11" key="1">
    <citation type="journal article" date="2014" name="Int. J. Syst. Evol. Microbiol.">
        <title>Leptospira mayottensis sp. nov., a pathogenic species of the genus Leptospira isolated from humans.</title>
        <authorList>
            <person name="Bourhy P."/>
            <person name="Collet L."/>
            <person name="Brisse S."/>
            <person name="Picardeau M."/>
        </authorList>
    </citation>
    <scope>NUCLEOTIDE SEQUENCE [LARGE SCALE GENOMIC DNA]</scope>
    <source>
        <strain evidence="10 11">200901122</strain>
    </source>
</reference>
<accession>A0AA87MME0</accession>
<comment type="pathway">
    <text evidence="3">Bacterial outer membrane biogenesis; LPS core biosynthesis.</text>
</comment>
<dbReference type="PROSITE" id="PS00584">
    <property type="entry name" value="PFKB_KINASES_2"/>
    <property type="match status" value="1"/>
</dbReference>
<gene>
    <name evidence="10" type="ORF">LEP1GSC125_2094</name>
</gene>
<evidence type="ECO:0000259" key="9">
    <source>
        <dbReference type="Pfam" id="PF01467"/>
    </source>
</evidence>
<dbReference type="InterPro" id="IPR029056">
    <property type="entry name" value="Ribokinase-like"/>
</dbReference>
<dbReference type="SUPFAM" id="SSF53613">
    <property type="entry name" value="Ribokinase-like"/>
    <property type="match status" value="1"/>
</dbReference>
<dbReference type="GO" id="GO:0005829">
    <property type="term" value="C:cytosol"/>
    <property type="evidence" value="ECO:0007669"/>
    <property type="project" value="TreeGrafter"/>
</dbReference>
<feature type="domain" description="Cytidyltransferase-like" evidence="9">
    <location>
        <begin position="28"/>
        <end position="121"/>
    </location>
</feature>
<organism evidence="10 11">
    <name type="scientific">Leptospira mayottensis 200901122</name>
    <dbReference type="NCBI Taxonomy" id="1193010"/>
    <lineage>
        <taxon>Bacteria</taxon>
        <taxon>Pseudomonadati</taxon>
        <taxon>Spirochaetota</taxon>
        <taxon>Spirochaetia</taxon>
        <taxon>Leptospirales</taxon>
        <taxon>Leptospiraceae</taxon>
        <taxon>Leptospira</taxon>
    </lineage>
</organism>
<dbReference type="Gene3D" id="3.40.50.620">
    <property type="entry name" value="HUPs"/>
    <property type="match status" value="1"/>
</dbReference>
<dbReference type="Pfam" id="PF01467">
    <property type="entry name" value="CTP_transf_like"/>
    <property type="match status" value="1"/>
</dbReference>
<evidence type="ECO:0000256" key="4">
    <source>
        <dbReference type="ARBA" id="ARBA00022679"/>
    </source>
</evidence>
<keyword evidence="4" id="KW-0808">Transferase</keyword>
<dbReference type="InterPro" id="IPR002173">
    <property type="entry name" value="Carboh/pur_kinase_PfkB_CS"/>
</dbReference>
<keyword evidence="5" id="KW-0418">Kinase</keyword>
<dbReference type="PANTHER" id="PTHR46969:SF1">
    <property type="entry name" value="BIFUNCTIONAL PROTEIN HLDE"/>
    <property type="match status" value="1"/>
</dbReference>
<feature type="domain" description="Carbohydrate kinase PfkB" evidence="8">
    <location>
        <begin position="193"/>
        <end position="494"/>
    </location>
</feature>
<dbReference type="RefSeq" id="WP_002764174.1">
    <property type="nucleotide sequence ID" value="NZ_AKWM02000063.1"/>
</dbReference>
<dbReference type="GO" id="GO:0033786">
    <property type="term" value="F:heptose-1-phosphate adenylyltransferase activity"/>
    <property type="evidence" value="ECO:0007669"/>
    <property type="project" value="TreeGrafter"/>
</dbReference>
<dbReference type="CDD" id="cd02170">
    <property type="entry name" value="cytidylyltransferase"/>
    <property type="match status" value="1"/>
</dbReference>
<dbReference type="EMBL" id="AKWM02000063">
    <property type="protein sequence ID" value="EKR98958.1"/>
    <property type="molecule type" value="Genomic_DNA"/>
</dbReference>
<proteinExistence type="predicted"/>
<evidence type="ECO:0000313" key="11">
    <source>
        <dbReference type="Proteomes" id="UP000001343"/>
    </source>
</evidence>
<evidence type="ECO:0000256" key="2">
    <source>
        <dbReference type="ARBA" id="ARBA00003753"/>
    </source>
</evidence>
<dbReference type="AlphaFoldDB" id="A0AA87MME0"/>
<comment type="function">
    <text evidence="1">Catalyzes the phosphorylation of D-glycero-D-manno-heptose 7-phosphate at the C-1 position to selectively form D-glycero-beta-D-manno-heptose-1,7-bisphosphate.</text>
</comment>
<dbReference type="Pfam" id="PF00294">
    <property type="entry name" value="PfkB"/>
    <property type="match status" value="1"/>
</dbReference>
<evidence type="ECO:0000256" key="3">
    <source>
        <dbReference type="ARBA" id="ARBA00004713"/>
    </source>
</evidence>
<dbReference type="PANTHER" id="PTHR46969">
    <property type="entry name" value="BIFUNCTIONAL PROTEIN HLDE"/>
    <property type="match status" value="1"/>
</dbReference>
<dbReference type="InterPro" id="IPR011913">
    <property type="entry name" value="RfaE_dom_I"/>
</dbReference>
<dbReference type="CDD" id="cd01172">
    <property type="entry name" value="RfaE_like"/>
    <property type="match status" value="1"/>
</dbReference>
<evidence type="ECO:0000256" key="6">
    <source>
        <dbReference type="ARBA" id="ARBA00023268"/>
    </source>
</evidence>
<evidence type="ECO:0000256" key="5">
    <source>
        <dbReference type="ARBA" id="ARBA00022777"/>
    </source>
</evidence>
<dbReference type="InterPro" id="IPR014729">
    <property type="entry name" value="Rossmann-like_a/b/a_fold"/>
</dbReference>
<keyword evidence="7" id="KW-0119">Carbohydrate metabolism</keyword>
<evidence type="ECO:0000313" key="10">
    <source>
        <dbReference type="EMBL" id="EKR98958.1"/>
    </source>
</evidence>
<dbReference type="InterPro" id="IPR004821">
    <property type="entry name" value="Cyt_trans-like"/>
</dbReference>
<dbReference type="Gene3D" id="3.40.1190.20">
    <property type="match status" value="1"/>
</dbReference>
<evidence type="ECO:0000256" key="7">
    <source>
        <dbReference type="ARBA" id="ARBA00023277"/>
    </source>
</evidence>
<name>A0AA87MME0_9LEPT</name>
<evidence type="ECO:0000259" key="8">
    <source>
        <dbReference type="Pfam" id="PF00294"/>
    </source>
</evidence>
<protein>
    <submittedName>
        <fullName evidence="10">Bifunctional protein RfaE, domain I</fullName>
    </submittedName>
</protein>
<dbReference type="GO" id="GO:0016773">
    <property type="term" value="F:phosphotransferase activity, alcohol group as acceptor"/>
    <property type="evidence" value="ECO:0007669"/>
    <property type="project" value="InterPro"/>
</dbReference>